<evidence type="ECO:0000256" key="1">
    <source>
        <dbReference type="ARBA" id="ARBA00022598"/>
    </source>
</evidence>
<evidence type="ECO:0000256" key="2">
    <source>
        <dbReference type="ARBA" id="ARBA00022741"/>
    </source>
</evidence>
<sequence>MRDTETYNELVGQLRFFFIAKGFKEVPTQSRLSILAACENPHSVSTFMFNGTCWPLPQTGQMWLEYELLKNPQWPGVFCVSTSYRDEKTPIPGRHEKIFPMFEFESHGTFKDLEAMESELLAFMGFATPVVMDYDETCIAYGGVQTLEDEHESRMWREQGPTVSLQKFPERTSPFWNMKHAGGGIFNKIDVIMYGQETIGSAERATDREEMRRLFYSITEGGYAAKLFELFGKERVEAELEEYLKFDFFPRFGGGIGLTRLARAWNLLQTNKN</sequence>
<dbReference type="GO" id="GO:0006418">
    <property type="term" value="P:tRNA aminoacylation for protein translation"/>
    <property type="evidence" value="ECO:0007669"/>
    <property type="project" value="InterPro"/>
</dbReference>
<reference evidence="5" key="1">
    <citation type="journal article" date="2020" name="Nature">
        <title>Giant virus diversity and host interactions through global metagenomics.</title>
        <authorList>
            <person name="Schulz F."/>
            <person name="Roux S."/>
            <person name="Paez-Espino D."/>
            <person name="Jungbluth S."/>
            <person name="Walsh D.A."/>
            <person name="Denef V.J."/>
            <person name="McMahon K.D."/>
            <person name="Konstantinidis K.T."/>
            <person name="Eloe-Fadrosh E.A."/>
            <person name="Kyrpides N.C."/>
            <person name="Woyke T."/>
        </authorList>
    </citation>
    <scope>NUCLEOTIDE SEQUENCE</scope>
    <source>
        <strain evidence="5">GVMAG-S-1101182-85</strain>
    </source>
</reference>
<accession>A0A6C0KBT9</accession>
<dbReference type="AlphaFoldDB" id="A0A6C0KBT9"/>
<dbReference type="SUPFAM" id="SSF55681">
    <property type="entry name" value="Class II aaRS and biotin synthetases"/>
    <property type="match status" value="1"/>
</dbReference>
<dbReference type="Gene3D" id="3.30.930.10">
    <property type="entry name" value="Bira Bifunctional Protein, Domain 2"/>
    <property type="match status" value="2"/>
</dbReference>
<dbReference type="GO" id="GO:0005524">
    <property type="term" value="F:ATP binding"/>
    <property type="evidence" value="ECO:0007669"/>
    <property type="project" value="InterPro"/>
</dbReference>
<evidence type="ECO:0000256" key="3">
    <source>
        <dbReference type="ARBA" id="ARBA00022840"/>
    </source>
</evidence>
<evidence type="ECO:0000313" key="5">
    <source>
        <dbReference type="EMBL" id="QHU14167.1"/>
    </source>
</evidence>
<name>A0A6C0KBT9_9ZZZZ</name>
<dbReference type="EMBL" id="MN740832">
    <property type="protein sequence ID" value="QHU14167.1"/>
    <property type="molecule type" value="Genomic_DNA"/>
</dbReference>
<protein>
    <recommendedName>
        <fullName evidence="4">Aminoacyl-tRNA synthetase class II (D/K/N) domain-containing protein</fullName>
    </recommendedName>
</protein>
<proteinExistence type="predicted"/>
<dbReference type="InterPro" id="IPR045864">
    <property type="entry name" value="aa-tRNA-synth_II/BPL/LPL"/>
</dbReference>
<keyword evidence="3" id="KW-0067">ATP-binding</keyword>
<evidence type="ECO:0000259" key="4">
    <source>
        <dbReference type="Pfam" id="PF00152"/>
    </source>
</evidence>
<dbReference type="GO" id="GO:0004812">
    <property type="term" value="F:aminoacyl-tRNA ligase activity"/>
    <property type="evidence" value="ECO:0007669"/>
    <property type="project" value="InterPro"/>
</dbReference>
<keyword evidence="1" id="KW-0436">Ligase</keyword>
<feature type="domain" description="Aminoacyl-tRNA synthetase class II (D/K/N)" evidence="4">
    <location>
        <begin position="9"/>
        <end position="262"/>
    </location>
</feature>
<organism evidence="5">
    <name type="scientific">viral metagenome</name>
    <dbReference type="NCBI Taxonomy" id="1070528"/>
    <lineage>
        <taxon>unclassified sequences</taxon>
        <taxon>metagenomes</taxon>
        <taxon>organismal metagenomes</taxon>
    </lineage>
</organism>
<keyword evidence="2" id="KW-0547">Nucleotide-binding</keyword>
<dbReference type="InterPro" id="IPR004364">
    <property type="entry name" value="Aa-tRNA-synt_II"/>
</dbReference>
<dbReference type="Pfam" id="PF00152">
    <property type="entry name" value="tRNA-synt_2"/>
    <property type="match status" value="1"/>
</dbReference>